<evidence type="ECO:0000313" key="1">
    <source>
        <dbReference type="EMBL" id="KAL2331880.1"/>
    </source>
</evidence>
<dbReference type="AlphaFoldDB" id="A0ABD1M9T7"/>
<dbReference type="EMBL" id="JBGMDY010000006">
    <property type="protein sequence ID" value="KAL2331880.1"/>
    <property type="molecule type" value="Genomic_DNA"/>
</dbReference>
<dbReference type="Proteomes" id="UP001603857">
    <property type="component" value="Unassembled WGS sequence"/>
</dbReference>
<protein>
    <submittedName>
        <fullName evidence="1">Uncharacterized protein</fullName>
    </submittedName>
</protein>
<name>A0ABD1M9T7_9FABA</name>
<accession>A0ABD1M9T7</accession>
<gene>
    <name evidence="1" type="ORF">Fmac_019461</name>
</gene>
<evidence type="ECO:0000313" key="2">
    <source>
        <dbReference type="Proteomes" id="UP001603857"/>
    </source>
</evidence>
<organism evidence="1 2">
    <name type="scientific">Flemingia macrophylla</name>
    <dbReference type="NCBI Taxonomy" id="520843"/>
    <lineage>
        <taxon>Eukaryota</taxon>
        <taxon>Viridiplantae</taxon>
        <taxon>Streptophyta</taxon>
        <taxon>Embryophyta</taxon>
        <taxon>Tracheophyta</taxon>
        <taxon>Spermatophyta</taxon>
        <taxon>Magnoliopsida</taxon>
        <taxon>eudicotyledons</taxon>
        <taxon>Gunneridae</taxon>
        <taxon>Pentapetalae</taxon>
        <taxon>rosids</taxon>
        <taxon>fabids</taxon>
        <taxon>Fabales</taxon>
        <taxon>Fabaceae</taxon>
        <taxon>Papilionoideae</taxon>
        <taxon>50 kb inversion clade</taxon>
        <taxon>NPAAA clade</taxon>
        <taxon>indigoferoid/millettioid clade</taxon>
        <taxon>Phaseoleae</taxon>
        <taxon>Flemingia</taxon>
    </lineage>
</organism>
<keyword evidence="2" id="KW-1185">Reference proteome</keyword>
<proteinExistence type="predicted"/>
<sequence length="103" mass="11921">MIRLPLMNDKRIYTNVIFNEDMKVDANKRKKPHQSFRQDGFYLNSEVQGTGDSFTNSGELTQDTLHALEIIYLKIAEKGPTSKAEGKKNKEKIFSCGDWKFKF</sequence>
<reference evidence="1 2" key="1">
    <citation type="submission" date="2024-08" db="EMBL/GenBank/DDBJ databases">
        <title>Insights into the chromosomal genome structure of Flemingia macrophylla.</title>
        <authorList>
            <person name="Ding Y."/>
            <person name="Zhao Y."/>
            <person name="Bi W."/>
            <person name="Wu M."/>
            <person name="Zhao G."/>
            <person name="Gong Y."/>
            <person name="Li W."/>
            <person name="Zhang P."/>
        </authorList>
    </citation>
    <scope>NUCLEOTIDE SEQUENCE [LARGE SCALE GENOMIC DNA]</scope>
    <source>
        <strain evidence="1">DYQJB</strain>
        <tissue evidence="1">Leaf</tissue>
    </source>
</reference>
<comment type="caution">
    <text evidence="1">The sequence shown here is derived from an EMBL/GenBank/DDBJ whole genome shotgun (WGS) entry which is preliminary data.</text>
</comment>